<dbReference type="InterPro" id="IPR009730">
    <property type="entry name" value="MFAP1_C"/>
</dbReference>
<feature type="compositionally biased region" description="Basic and acidic residues" evidence="1">
    <location>
        <begin position="138"/>
        <end position="157"/>
    </location>
</feature>
<feature type="domain" description="Micro-fibrillar-associated protein 1 C-terminal" evidence="2">
    <location>
        <begin position="190"/>
        <end position="402"/>
    </location>
</feature>
<keyword evidence="4" id="KW-1185">Reference proteome</keyword>
<feature type="compositionally biased region" description="Acidic residues" evidence="1">
    <location>
        <begin position="121"/>
        <end position="137"/>
    </location>
</feature>
<evidence type="ECO:0000259" key="2">
    <source>
        <dbReference type="Pfam" id="PF06991"/>
    </source>
</evidence>
<feature type="region of interest" description="Disordered" evidence="1">
    <location>
        <begin position="1"/>
        <end position="251"/>
    </location>
</feature>
<feature type="compositionally biased region" description="Basic and acidic residues" evidence="1">
    <location>
        <begin position="209"/>
        <end position="251"/>
    </location>
</feature>
<accession>A0AAD5SIK4</accession>
<comment type="caution">
    <text evidence="3">The sequence shown here is derived from an EMBL/GenBank/DDBJ whole genome shotgun (WGS) entry which is preliminary data.</text>
</comment>
<feature type="region of interest" description="Disordered" evidence="1">
    <location>
        <begin position="420"/>
        <end position="440"/>
    </location>
</feature>
<reference evidence="3" key="1">
    <citation type="submission" date="2020-05" db="EMBL/GenBank/DDBJ databases">
        <title>Phylogenomic resolution of chytrid fungi.</title>
        <authorList>
            <person name="Stajich J.E."/>
            <person name="Amses K."/>
            <person name="Simmons R."/>
            <person name="Seto K."/>
            <person name="Myers J."/>
            <person name="Bonds A."/>
            <person name="Quandt C.A."/>
            <person name="Barry K."/>
            <person name="Liu P."/>
            <person name="Grigoriev I."/>
            <person name="Longcore J.E."/>
            <person name="James T.Y."/>
        </authorList>
    </citation>
    <scope>NUCLEOTIDE SEQUENCE</scope>
    <source>
        <strain evidence="3">JEL0318</strain>
    </source>
</reference>
<protein>
    <submittedName>
        <fullName evidence="3">Microfibrillar-associated protein 1</fullName>
    </submittedName>
</protein>
<dbReference type="Proteomes" id="UP001212841">
    <property type="component" value="Unassembled WGS sequence"/>
</dbReference>
<gene>
    <name evidence="3" type="primary">MFAP1</name>
    <name evidence="3" type="ORF">HK097_010783</name>
</gene>
<feature type="compositionally biased region" description="Basic residues" evidence="1">
    <location>
        <begin position="1"/>
        <end position="14"/>
    </location>
</feature>
<dbReference type="AlphaFoldDB" id="A0AAD5SIK4"/>
<dbReference type="EMBL" id="JADGJD010000083">
    <property type="protein sequence ID" value="KAJ3055357.1"/>
    <property type="molecule type" value="Genomic_DNA"/>
</dbReference>
<evidence type="ECO:0000313" key="3">
    <source>
        <dbReference type="EMBL" id="KAJ3055357.1"/>
    </source>
</evidence>
<sequence>MSKRARPVIYRKGKAPTDAPGDLSDSDEDNVSQTRHTSATPASIEKSIAEISTVQPFIDPSSDRRLRRLQSSRNEKGEDLDVDSRRAARAQRARQARLEEVRESERDTGGRSVSVKMERDGGEDEQEREGDEEDEDAAAERRQRLRQKALERRRAEEEAALQQEAERVKEESEGTGEESDECTSEYTTDSEDETGPTRTLLKPVFIPKNHRETIFEKERMEREAEEAEQKRLKQAEERKQESHHMVEEELRKEAAAEEISALPTDVDDTDNIDEEAEFAAWKLRELLRIKRERAEKHAREQEKLDLERRRLMTDEEIARENQKLGKMTQKEKSQMRFMQKYYHKGAFYNDDGDVGKALQQRDFAAPTLEDKFDKSSLPAVMQVKNFGRAGQTKYTHLADQDTTSFEAGWAQKSEVNKRALNKLGGMKTGFDKPTKRRRMD</sequence>
<dbReference type="Pfam" id="PF06991">
    <property type="entry name" value="MFAP1"/>
    <property type="match status" value="1"/>
</dbReference>
<evidence type="ECO:0000256" key="1">
    <source>
        <dbReference type="SAM" id="MobiDB-lite"/>
    </source>
</evidence>
<feature type="compositionally biased region" description="Polar residues" evidence="1">
    <location>
        <begin position="31"/>
        <end position="41"/>
    </location>
</feature>
<dbReference type="PANTHER" id="PTHR15327">
    <property type="entry name" value="MICROFIBRIL-ASSOCIATED PROTEIN"/>
    <property type="match status" value="1"/>
</dbReference>
<organism evidence="3 4">
    <name type="scientific">Rhizophlyctis rosea</name>
    <dbReference type="NCBI Taxonomy" id="64517"/>
    <lineage>
        <taxon>Eukaryota</taxon>
        <taxon>Fungi</taxon>
        <taxon>Fungi incertae sedis</taxon>
        <taxon>Chytridiomycota</taxon>
        <taxon>Chytridiomycota incertae sedis</taxon>
        <taxon>Chytridiomycetes</taxon>
        <taxon>Rhizophlyctidales</taxon>
        <taxon>Rhizophlyctidaceae</taxon>
        <taxon>Rhizophlyctis</taxon>
    </lineage>
</organism>
<name>A0AAD5SIK4_9FUNG</name>
<feature type="compositionally biased region" description="Acidic residues" evidence="1">
    <location>
        <begin position="173"/>
        <end position="194"/>
    </location>
</feature>
<feature type="compositionally biased region" description="Basic and acidic residues" evidence="1">
    <location>
        <begin position="73"/>
        <end position="86"/>
    </location>
</feature>
<feature type="compositionally biased region" description="Basic and acidic residues" evidence="1">
    <location>
        <begin position="96"/>
        <end position="109"/>
    </location>
</feature>
<evidence type="ECO:0000313" key="4">
    <source>
        <dbReference type="Proteomes" id="UP001212841"/>
    </source>
</evidence>
<dbReference type="InterPro" id="IPR033194">
    <property type="entry name" value="MFAP1"/>
</dbReference>
<proteinExistence type="predicted"/>